<proteinExistence type="predicted"/>
<organism evidence="1 2">
    <name type="scientific">Rhizophagus clarus</name>
    <dbReference type="NCBI Taxonomy" id="94130"/>
    <lineage>
        <taxon>Eukaryota</taxon>
        <taxon>Fungi</taxon>
        <taxon>Fungi incertae sedis</taxon>
        <taxon>Mucoromycota</taxon>
        <taxon>Glomeromycotina</taxon>
        <taxon>Glomeromycetes</taxon>
        <taxon>Glomerales</taxon>
        <taxon>Glomeraceae</taxon>
        <taxon>Rhizophagus</taxon>
    </lineage>
</organism>
<gene>
    <name evidence="1" type="ORF">RCL2_001130800</name>
</gene>
<evidence type="ECO:0000313" key="1">
    <source>
        <dbReference type="EMBL" id="GES84182.1"/>
    </source>
</evidence>
<comment type="caution">
    <text evidence="1">The sequence shown here is derived from an EMBL/GenBank/DDBJ whole genome shotgun (WGS) entry which is preliminary data.</text>
</comment>
<protein>
    <submittedName>
        <fullName evidence="1">Uncharacterized protein</fullName>
    </submittedName>
</protein>
<accession>A0A8H3LE67</accession>
<reference evidence="1" key="1">
    <citation type="submission" date="2019-10" db="EMBL/GenBank/DDBJ databases">
        <title>Conservation and host-specific expression of non-tandemly repeated heterogenous ribosome RNA gene in arbuscular mycorrhizal fungi.</title>
        <authorList>
            <person name="Maeda T."/>
            <person name="Kobayashi Y."/>
            <person name="Nakagawa T."/>
            <person name="Ezawa T."/>
            <person name="Yamaguchi K."/>
            <person name="Bino T."/>
            <person name="Nishimoto Y."/>
            <person name="Shigenobu S."/>
            <person name="Kawaguchi M."/>
        </authorList>
    </citation>
    <scope>NUCLEOTIDE SEQUENCE</scope>
    <source>
        <strain evidence="1">HR1</strain>
    </source>
</reference>
<dbReference type="Proteomes" id="UP000615446">
    <property type="component" value="Unassembled WGS sequence"/>
</dbReference>
<evidence type="ECO:0000313" key="2">
    <source>
        <dbReference type="Proteomes" id="UP000615446"/>
    </source>
</evidence>
<dbReference type="AlphaFoldDB" id="A0A8H3LE67"/>
<dbReference type="EMBL" id="BLAL01000079">
    <property type="protein sequence ID" value="GES84182.1"/>
    <property type="molecule type" value="Genomic_DNA"/>
</dbReference>
<name>A0A8H3LE67_9GLOM</name>
<sequence>MTTLTRIKFKLILELYVISSIFDEESEELTSIAHPYSRKIVPCNCPKYNRNLVDACTKIIHKTERDSDDDQDLIVIREYNNPLLSLEDNSLLLLEDNFISEDSNDNQIIT</sequence>